<name>A0ABU3PCT7_9BURK</name>
<evidence type="ECO:0000313" key="1">
    <source>
        <dbReference type="EMBL" id="MDT9000399.1"/>
    </source>
</evidence>
<proteinExistence type="predicted"/>
<evidence type="ECO:0000313" key="2">
    <source>
        <dbReference type="Proteomes" id="UP001246372"/>
    </source>
</evidence>
<reference evidence="1" key="1">
    <citation type="submission" date="2023-09" db="EMBL/GenBank/DDBJ databases">
        <title>Paucibacter sp. APW11 Genome sequencing and assembly.</title>
        <authorList>
            <person name="Kim I."/>
        </authorList>
    </citation>
    <scope>NUCLEOTIDE SEQUENCE</scope>
    <source>
        <strain evidence="1">APW11</strain>
    </source>
</reference>
<dbReference type="SUPFAM" id="SSF56059">
    <property type="entry name" value="Glutathione synthetase ATP-binding domain-like"/>
    <property type="match status" value="1"/>
</dbReference>
<sequence>MPPLPPLPASTGHADWQRPALRVWASETAAQLRQHEALHEAGAYALSPLMLPRQQMQGMQGQVHQLLQLARRLSLQLDAEGRWCRADQRSLVLAARERGPALAPIARPDGILVEGQLKLLELNLDSGLGWYFELEFAQQRAAQLNTMAWGGRHRVPRLWPAICNYVAQLMACRDKRRCRLVVLIDAQLGDYDRRHAQLFANRLNASLPGLNASVRCTEELHCSGTSLRDRAGPVDIVWRFASLAHEAARTASTLALLQRALRCDCLLASDPSDLGVESKLALAALSELAEHESPLLSTDERQLVNALVPWTRVLRPAEQDSTDGDLSTLALEQRRSLVLKRTHSRASLHVLIGCECSDAQWQQAIAKAKADTLPWVLQQNVSPTPLPFAFVGDSRSELLGYSVSPFVFGSAEAAPYVRIERNAEQRRLAVGDARLNGICATLLVDEPASIAHLAQPPAAAEHV</sequence>
<keyword evidence="2" id="KW-1185">Reference proteome</keyword>
<dbReference type="EMBL" id="JAVXZY010000005">
    <property type="protein sequence ID" value="MDT9000399.1"/>
    <property type="molecule type" value="Genomic_DNA"/>
</dbReference>
<gene>
    <name evidence="1" type="ORF">RQP53_14080</name>
</gene>
<dbReference type="Proteomes" id="UP001246372">
    <property type="component" value="Unassembled WGS sequence"/>
</dbReference>
<accession>A0ABU3PCT7</accession>
<dbReference type="RefSeq" id="WP_315650973.1">
    <property type="nucleotide sequence ID" value="NZ_JAVXZY010000005.1"/>
</dbReference>
<comment type="caution">
    <text evidence="1">The sequence shown here is derived from an EMBL/GenBank/DDBJ whole genome shotgun (WGS) entry which is preliminary data.</text>
</comment>
<protein>
    <submittedName>
        <fullName evidence="1">Uncharacterized protein</fullName>
    </submittedName>
</protein>
<organism evidence="1 2">
    <name type="scientific">Roseateles aquae</name>
    <dbReference type="NCBI Taxonomy" id="3077235"/>
    <lineage>
        <taxon>Bacteria</taxon>
        <taxon>Pseudomonadati</taxon>
        <taxon>Pseudomonadota</taxon>
        <taxon>Betaproteobacteria</taxon>
        <taxon>Burkholderiales</taxon>
        <taxon>Sphaerotilaceae</taxon>
        <taxon>Roseateles</taxon>
    </lineage>
</organism>